<proteinExistence type="predicted"/>
<protein>
    <submittedName>
        <fullName evidence="1">Uncharacterized protein</fullName>
    </submittedName>
</protein>
<dbReference type="InParanoid" id="A0A5E4F8B7"/>
<dbReference type="EMBL" id="CABIKO010000079">
    <property type="protein sequence ID" value="VVA24187.1"/>
    <property type="molecule type" value="Genomic_DNA"/>
</dbReference>
<evidence type="ECO:0000313" key="2">
    <source>
        <dbReference type="Proteomes" id="UP000327085"/>
    </source>
</evidence>
<evidence type="ECO:0000313" key="1">
    <source>
        <dbReference type="EMBL" id="VVA24187.1"/>
    </source>
</evidence>
<dbReference type="AlphaFoldDB" id="A0A5E4F8B7"/>
<gene>
    <name evidence="1" type="ORF">ALMOND_2B005326</name>
</gene>
<reference evidence="2" key="1">
    <citation type="journal article" date="2020" name="Plant J.">
        <title>Transposons played a major role in the diversification between the closely related almond and peach genomes: results from the almond genome sequence.</title>
        <authorList>
            <person name="Alioto T."/>
            <person name="Alexiou K.G."/>
            <person name="Bardil A."/>
            <person name="Barteri F."/>
            <person name="Castanera R."/>
            <person name="Cruz F."/>
            <person name="Dhingra A."/>
            <person name="Duval H."/>
            <person name="Fernandez I Marti A."/>
            <person name="Frias L."/>
            <person name="Galan B."/>
            <person name="Garcia J.L."/>
            <person name="Howad W."/>
            <person name="Gomez-Garrido J."/>
            <person name="Gut M."/>
            <person name="Julca I."/>
            <person name="Morata J."/>
            <person name="Puigdomenech P."/>
            <person name="Ribeca P."/>
            <person name="Rubio Cabetas M.J."/>
            <person name="Vlasova A."/>
            <person name="Wirthensohn M."/>
            <person name="Garcia-Mas J."/>
            <person name="Gabaldon T."/>
            <person name="Casacuberta J.M."/>
            <person name="Arus P."/>
        </authorList>
    </citation>
    <scope>NUCLEOTIDE SEQUENCE [LARGE SCALE GENOMIC DNA]</scope>
    <source>
        <strain evidence="2">cv. Texas</strain>
    </source>
</reference>
<name>A0A5E4F8B7_PRUDU</name>
<accession>A0A5E4F8B7</accession>
<dbReference type="Gramene" id="VVA24187">
    <property type="protein sequence ID" value="VVA24187"/>
    <property type="gene ID" value="Prudul26B005326"/>
</dbReference>
<organism evidence="1 2">
    <name type="scientific">Prunus dulcis</name>
    <name type="common">Almond</name>
    <name type="synonym">Amygdalus dulcis</name>
    <dbReference type="NCBI Taxonomy" id="3755"/>
    <lineage>
        <taxon>Eukaryota</taxon>
        <taxon>Viridiplantae</taxon>
        <taxon>Streptophyta</taxon>
        <taxon>Embryophyta</taxon>
        <taxon>Tracheophyta</taxon>
        <taxon>Spermatophyta</taxon>
        <taxon>Magnoliopsida</taxon>
        <taxon>eudicotyledons</taxon>
        <taxon>Gunneridae</taxon>
        <taxon>Pentapetalae</taxon>
        <taxon>rosids</taxon>
        <taxon>fabids</taxon>
        <taxon>Rosales</taxon>
        <taxon>Rosaceae</taxon>
        <taxon>Amygdaloideae</taxon>
        <taxon>Amygdaleae</taxon>
        <taxon>Prunus</taxon>
    </lineage>
</organism>
<dbReference type="Proteomes" id="UP000327085">
    <property type="component" value="Chromosome 1"/>
</dbReference>
<sequence length="136" mass="15469">MAVERDPLICHGIKANQTELIPETKKFPFRFLPLVAIPCPANPSYQLRPPKISGIFRKINGPDFWLADSSEKEIAGDRYHGDFESGDGRKISKEIFGFFHGKVTETESGGEGQLFLKWERESCCFVYHQIEKVSSF</sequence>